<organism evidence="3 4">
    <name type="scientific">Achromobacter insuavis AXX-A</name>
    <dbReference type="NCBI Taxonomy" id="1003200"/>
    <lineage>
        <taxon>Bacteria</taxon>
        <taxon>Pseudomonadati</taxon>
        <taxon>Pseudomonadota</taxon>
        <taxon>Betaproteobacteria</taxon>
        <taxon>Burkholderiales</taxon>
        <taxon>Alcaligenaceae</taxon>
        <taxon>Achromobacter</taxon>
    </lineage>
</organism>
<dbReference type="CDD" id="cd05233">
    <property type="entry name" value="SDR_c"/>
    <property type="match status" value="1"/>
</dbReference>
<evidence type="ECO:0000313" key="4">
    <source>
        <dbReference type="Proteomes" id="UP000004853"/>
    </source>
</evidence>
<dbReference type="PRINTS" id="PR00081">
    <property type="entry name" value="GDHRDH"/>
</dbReference>
<proteinExistence type="inferred from homology"/>
<dbReference type="FunFam" id="3.40.50.720:FF:000084">
    <property type="entry name" value="Short-chain dehydrogenase reductase"/>
    <property type="match status" value="1"/>
</dbReference>
<dbReference type="Proteomes" id="UP000004853">
    <property type="component" value="Unassembled WGS sequence"/>
</dbReference>
<dbReference type="OrthoDB" id="9806974at2"/>
<keyword evidence="2" id="KW-0560">Oxidoreductase</keyword>
<evidence type="ECO:0000256" key="2">
    <source>
        <dbReference type="ARBA" id="ARBA00023002"/>
    </source>
</evidence>
<comment type="similarity">
    <text evidence="1">Belongs to the short-chain dehydrogenases/reductases (SDR) family.</text>
</comment>
<protein>
    <submittedName>
        <fullName evidence="3">Putative oxidoreductase</fullName>
    </submittedName>
</protein>
<dbReference type="eggNOG" id="COG1028">
    <property type="taxonomic scope" value="Bacteria"/>
</dbReference>
<dbReference type="InterPro" id="IPR036291">
    <property type="entry name" value="NAD(P)-bd_dom_sf"/>
</dbReference>
<evidence type="ECO:0000313" key="3">
    <source>
        <dbReference type="EMBL" id="EGP47240.1"/>
    </source>
</evidence>
<gene>
    <name evidence="3" type="ORF">AXXA_05793</name>
</gene>
<evidence type="ECO:0000256" key="1">
    <source>
        <dbReference type="ARBA" id="ARBA00006484"/>
    </source>
</evidence>
<dbReference type="PATRIC" id="fig|1003200.3.peg.1133"/>
<dbReference type="Gene3D" id="3.40.50.720">
    <property type="entry name" value="NAD(P)-binding Rossmann-like Domain"/>
    <property type="match status" value="1"/>
</dbReference>
<dbReference type="HOGENOM" id="CLU_010194_2_10_4"/>
<dbReference type="PANTHER" id="PTHR43639:SF1">
    <property type="entry name" value="SHORT-CHAIN DEHYDROGENASE_REDUCTASE FAMILY PROTEIN"/>
    <property type="match status" value="1"/>
</dbReference>
<dbReference type="RefSeq" id="WP_006391214.1">
    <property type="nucleotide sequence ID" value="NZ_GL982453.1"/>
</dbReference>
<sequence length="257" mass="27336">MSKQFNGKKLLVVGGSSGMGLETARQVLAEGGRVVIVGHRPDKTEQARQALAERGQVWALTADLASAAGLRALIAQIDAHHADIDLLVNAAGVFFPKPFLEHQDADYDQYMALNKAFFFITQKVAANMVAQDRPGAIVNIGSMWARQAIAATPSSAYSMAKAGLHSLTQHLAMELAAKRIRVNAVSPAVVQTPIYEGFIPKAEVHAALQGFNGFHPIGRVGTPRDVAGVVAFLLSEQASWVTGAIWDVDGGVMAGRN</sequence>
<dbReference type="AlphaFoldDB" id="F7SWQ3"/>
<dbReference type="GO" id="GO:0016491">
    <property type="term" value="F:oxidoreductase activity"/>
    <property type="evidence" value="ECO:0007669"/>
    <property type="project" value="UniProtKB-KW"/>
</dbReference>
<dbReference type="SUPFAM" id="SSF51735">
    <property type="entry name" value="NAD(P)-binding Rossmann-fold domains"/>
    <property type="match status" value="1"/>
</dbReference>
<accession>F7SWQ3</accession>
<dbReference type="Pfam" id="PF13561">
    <property type="entry name" value="adh_short_C2"/>
    <property type="match status" value="1"/>
</dbReference>
<dbReference type="InterPro" id="IPR002347">
    <property type="entry name" value="SDR_fam"/>
</dbReference>
<reference evidence="3 4" key="1">
    <citation type="submission" date="2011-06" db="EMBL/GenBank/DDBJ databases">
        <authorList>
            <person name="Bador J."/>
            <person name="Amoureux L."/>
            <person name="Neuwirth C."/>
        </authorList>
    </citation>
    <scope>NUCLEOTIDE SEQUENCE [LARGE SCALE GENOMIC DNA]</scope>
    <source>
        <strain evidence="3 4">AXX-A</strain>
    </source>
</reference>
<dbReference type="PRINTS" id="PR00080">
    <property type="entry name" value="SDRFAMILY"/>
</dbReference>
<dbReference type="EMBL" id="AFRQ01000031">
    <property type="protein sequence ID" value="EGP47240.1"/>
    <property type="molecule type" value="Genomic_DNA"/>
</dbReference>
<name>F7SWQ3_9BURK</name>
<dbReference type="PANTHER" id="PTHR43639">
    <property type="entry name" value="OXIDOREDUCTASE, SHORT-CHAIN DEHYDROGENASE/REDUCTASE FAMILY (AFU_ORTHOLOGUE AFUA_5G02870)"/>
    <property type="match status" value="1"/>
</dbReference>
<comment type="caution">
    <text evidence="3">The sequence shown here is derived from an EMBL/GenBank/DDBJ whole genome shotgun (WGS) entry which is preliminary data.</text>
</comment>